<evidence type="ECO:0000313" key="3">
    <source>
        <dbReference type="Proteomes" id="UP000028712"/>
    </source>
</evidence>
<dbReference type="eggNOG" id="ENOG5032TIT">
    <property type="taxonomic scope" value="Bacteria"/>
</dbReference>
<dbReference type="AlphaFoldDB" id="A0A086AH87"/>
<gene>
    <name evidence="2" type="ORF">B0A62_25115</name>
    <name evidence="1" type="ORF">IW20_11945</name>
</gene>
<keyword evidence="4" id="KW-1185">Reference proteome</keyword>
<sequence length="171" mass="20706">MENEIEKATISLLKMVNESCRNNISENLMFILSNENEVQADNFEIIRKERVKINLKKQPKNITEIFKELSDLYEKIYDLNLYVFKSEKNRTIIEIRYYLKTELETEFLKTVINNPAMLHCKIILPPYRKNDKEKFDINWHLGGIIHNWRSFWGKRRISKELKKMETLRNHK</sequence>
<evidence type="ECO:0000313" key="4">
    <source>
        <dbReference type="Proteomes" id="UP000198424"/>
    </source>
</evidence>
<dbReference type="OrthoDB" id="674560at2"/>
<evidence type="ECO:0000313" key="2">
    <source>
        <dbReference type="EMBL" id="OXA84501.1"/>
    </source>
</evidence>
<dbReference type="RefSeq" id="WP_035622273.1">
    <property type="nucleotide sequence ID" value="NZ_JBEWQG010000022.1"/>
</dbReference>
<dbReference type="EMBL" id="JPRM01000016">
    <property type="protein sequence ID" value="KFF16051.1"/>
    <property type="molecule type" value="Genomic_DNA"/>
</dbReference>
<dbReference type="EMBL" id="MUGY01000070">
    <property type="protein sequence ID" value="OXA84501.1"/>
    <property type="molecule type" value="Genomic_DNA"/>
</dbReference>
<evidence type="ECO:0000313" key="1">
    <source>
        <dbReference type="EMBL" id="KFF16051.1"/>
    </source>
</evidence>
<dbReference type="Proteomes" id="UP000198424">
    <property type="component" value="Unassembled WGS sequence"/>
</dbReference>
<dbReference type="STRING" id="991.IW20_11945"/>
<organism evidence="1 3">
    <name type="scientific">Flavobacterium hydatis</name>
    <name type="common">Cytophaga aquatilis</name>
    <dbReference type="NCBI Taxonomy" id="991"/>
    <lineage>
        <taxon>Bacteria</taxon>
        <taxon>Pseudomonadati</taxon>
        <taxon>Bacteroidota</taxon>
        <taxon>Flavobacteriia</taxon>
        <taxon>Flavobacteriales</taxon>
        <taxon>Flavobacteriaceae</taxon>
        <taxon>Flavobacterium</taxon>
    </lineage>
</organism>
<name>A0A086AH87_FLAHY</name>
<proteinExistence type="predicted"/>
<accession>A0A086AH87</accession>
<reference evidence="1 3" key="1">
    <citation type="submission" date="2014-07" db="EMBL/GenBank/DDBJ databases">
        <title>Genome of Flavobacterium hydatis DSM 2063.</title>
        <authorList>
            <person name="Pipes S.E."/>
            <person name="Stropko S.J."/>
            <person name="Newman J.D."/>
        </authorList>
    </citation>
    <scope>NUCLEOTIDE SEQUENCE [LARGE SCALE GENOMIC DNA]</scope>
    <source>
        <strain evidence="1 3">DSM 2063</strain>
    </source>
</reference>
<protein>
    <submittedName>
        <fullName evidence="1">Uncharacterized protein</fullName>
    </submittedName>
</protein>
<comment type="caution">
    <text evidence="1">The sequence shown here is derived from an EMBL/GenBank/DDBJ whole genome shotgun (WGS) entry which is preliminary data.</text>
</comment>
<dbReference type="Proteomes" id="UP000028712">
    <property type="component" value="Unassembled WGS sequence"/>
</dbReference>
<reference evidence="2 4" key="2">
    <citation type="submission" date="2016-11" db="EMBL/GenBank/DDBJ databases">
        <title>Whole genomes of Flavobacteriaceae.</title>
        <authorList>
            <person name="Stine C."/>
            <person name="Li C."/>
            <person name="Tadesse D."/>
        </authorList>
    </citation>
    <scope>NUCLEOTIDE SEQUENCE [LARGE SCALE GENOMIC DNA]</scope>
    <source>
        <strain evidence="2 4">ATCC 29551</strain>
    </source>
</reference>